<evidence type="ECO:0000256" key="2">
    <source>
        <dbReference type="SAM" id="SignalP"/>
    </source>
</evidence>
<dbReference type="Proteomes" id="UP000243807">
    <property type="component" value="Chromosome"/>
</dbReference>
<dbReference type="RefSeq" id="WP_076836863.1">
    <property type="nucleotide sequence ID" value="NZ_CP019434.1"/>
</dbReference>
<evidence type="ECO:0000256" key="1">
    <source>
        <dbReference type="SAM" id="MobiDB-lite"/>
    </source>
</evidence>
<sequence>MPSKNTRIALAVTLLGGVGFTATAMAQNAPSPITQMQHEKFVRCYGVNAPYRNMCATATGSCAGTDAKARDPSAFIFVPAGVCGMIDGGTTHPSAAAAKRIEHFKSLPAAERKMATQMHHERQEKVLKESLKSTQG</sequence>
<feature type="chain" id="PRO_5012388172" description="Signal peptidase" evidence="2">
    <location>
        <begin position="27"/>
        <end position="136"/>
    </location>
</feature>
<dbReference type="EMBL" id="CP019434">
    <property type="protein sequence ID" value="APZ43222.1"/>
    <property type="molecule type" value="Genomic_DNA"/>
</dbReference>
<dbReference type="KEGG" id="afy:BW247_09055"/>
<dbReference type="STRING" id="1765967.BW247_09055"/>
<dbReference type="Pfam" id="PF10048">
    <property type="entry name" value="DUF2282"/>
    <property type="match status" value="1"/>
</dbReference>
<protein>
    <recommendedName>
        <fullName evidence="5">Signal peptidase</fullName>
    </recommendedName>
</protein>
<evidence type="ECO:0000313" key="4">
    <source>
        <dbReference type="Proteomes" id="UP000243807"/>
    </source>
</evidence>
<dbReference type="InterPro" id="IPR018740">
    <property type="entry name" value="DUF2282_membr"/>
</dbReference>
<keyword evidence="2" id="KW-0732">Signal</keyword>
<proteinExistence type="predicted"/>
<dbReference type="AlphaFoldDB" id="A0A1P8UH92"/>
<feature type="signal peptide" evidence="2">
    <location>
        <begin position="1"/>
        <end position="26"/>
    </location>
</feature>
<organism evidence="3 4">
    <name type="scientific">Acidihalobacter ferrooxydans</name>
    <dbReference type="NCBI Taxonomy" id="1765967"/>
    <lineage>
        <taxon>Bacteria</taxon>
        <taxon>Pseudomonadati</taxon>
        <taxon>Pseudomonadota</taxon>
        <taxon>Gammaproteobacteria</taxon>
        <taxon>Chromatiales</taxon>
        <taxon>Ectothiorhodospiraceae</taxon>
        <taxon>Acidihalobacter</taxon>
    </lineage>
</organism>
<name>A0A1P8UH92_9GAMM</name>
<gene>
    <name evidence="3" type="ORF">BW247_09055</name>
</gene>
<evidence type="ECO:0000313" key="3">
    <source>
        <dbReference type="EMBL" id="APZ43222.1"/>
    </source>
</evidence>
<reference evidence="3 4" key="1">
    <citation type="submission" date="2017-01" db="EMBL/GenBank/DDBJ databases">
        <title>Draft sequence of Acidihalobacter ferrooxidans strain DSM 14175 (strain V8).</title>
        <authorList>
            <person name="Khaleque H.N."/>
            <person name="Ramsay J.P."/>
            <person name="Murphy R.J.T."/>
            <person name="Kaksonen A.H."/>
            <person name="Boxall N.J."/>
            <person name="Watkin E.L.J."/>
        </authorList>
    </citation>
    <scope>NUCLEOTIDE SEQUENCE [LARGE SCALE GENOMIC DNA]</scope>
    <source>
        <strain evidence="3 4">V8</strain>
    </source>
</reference>
<evidence type="ECO:0008006" key="5">
    <source>
        <dbReference type="Google" id="ProtNLM"/>
    </source>
</evidence>
<feature type="region of interest" description="Disordered" evidence="1">
    <location>
        <begin position="115"/>
        <end position="136"/>
    </location>
</feature>
<accession>A0A1P8UH92</accession>
<keyword evidence="4" id="KW-1185">Reference proteome</keyword>